<dbReference type="Gramene" id="Pp3c8_10460V3.2">
    <property type="protein sequence ID" value="Pp3c8_10460V3.2"/>
    <property type="gene ID" value="Pp3c8_10460"/>
</dbReference>
<dbReference type="InterPro" id="IPR013922">
    <property type="entry name" value="Cyclin_PHO80-like"/>
</dbReference>
<dbReference type="EnsemblPlants" id="Pp3c8_10460V3.2">
    <property type="protein sequence ID" value="Pp3c8_10460V3.2"/>
    <property type="gene ID" value="Pp3c8_10460"/>
</dbReference>
<evidence type="ECO:0000313" key="4">
    <source>
        <dbReference type="EMBL" id="PNR49465.1"/>
    </source>
</evidence>
<evidence type="ECO:0000256" key="2">
    <source>
        <dbReference type="ARBA" id="ARBA00022618"/>
    </source>
</evidence>
<evidence type="ECO:0000256" key="1">
    <source>
        <dbReference type="ARBA" id="ARBA00007215"/>
    </source>
</evidence>
<dbReference type="PANTHER" id="PTHR15615:SF121">
    <property type="entry name" value="CYCLIN-U1-1"/>
    <property type="match status" value="1"/>
</dbReference>
<dbReference type="GeneID" id="112285488"/>
<reference evidence="5" key="3">
    <citation type="submission" date="2020-12" db="UniProtKB">
        <authorList>
            <consortium name="EnsemblPlants"/>
        </authorList>
    </citation>
    <scope>IDENTIFICATION</scope>
</reference>
<dbReference type="STRING" id="3218.A0A2K1K6R6"/>
<gene>
    <name evidence="5" type="primary">LOC112285488</name>
    <name evidence="4" type="ORF">PHYPA_011361</name>
</gene>
<evidence type="ECO:0000256" key="3">
    <source>
        <dbReference type="SAM" id="MobiDB-lite"/>
    </source>
</evidence>
<proteinExistence type="inferred from homology"/>
<dbReference type="Gene3D" id="1.10.472.10">
    <property type="entry name" value="Cyclin-like"/>
    <property type="match status" value="1"/>
</dbReference>
<dbReference type="InterPro" id="IPR036915">
    <property type="entry name" value="Cyclin-like_sf"/>
</dbReference>
<dbReference type="Gramene" id="Pp3c8_10460V3.3">
    <property type="protein sequence ID" value="Pp3c8_10460V3.3"/>
    <property type="gene ID" value="Pp3c8_10460"/>
</dbReference>
<dbReference type="OMA" id="RYAGATY"/>
<dbReference type="GO" id="GO:0051301">
    <property type="term" value="P:cell division"/>
    <property type="evidence" value="ECO:0007669"/>
    <property type="project" value="UniProtKB-KW"/>
</dbReference>
<dbReference type="EnsemblPlants" id="Pp3c8_10460V3.1">
    <property type="protein sequence ID" value="Pp3c8_10460V3.1"/>
    <property type="gene ID" value="Pp3c8_10460"/>
</dbReference>
<organism evidence="4">
    <name type="scientific">Physcomitrium patens</name>
    <name type="common">Spreading-leaved earth moss</name>
    <name type="synonym">Physcomitrella patens</name>
    <dbReference type="NCBI Taxonomy" id="3218"/>
    <lineage>
        <taxon>Eukaryota</taxon>
        <taxon>Viridiplantae</taxon>
        <taxon>Streptophyta</taxon>
        <taxon>Embryophyta</taxon>
        <taxon>Bryophyta</taxon>
        <taxon>Bryophytina</taxon>
        <taxon>Bryopsida</taxon>
        <taxon>Funariidae</taxon>
        <taxon>Funariales</taxon>
        <taxon>Funariaceae</taxon>
        <taxon>Physcomitrium</taxon>
    </lineage>
</organism>
<dbReference type="RefSeq" id="XP_024382126.1">
    <property type="nucleotide sequence ID" value="XM_024526358.2"/>
</dbReference>
<dbReference type="CDD" id="cd20604">
    <property type="entry name" value="CYCLIN_AtCycU-like"/>
    <property type="match status" value="1"/>
</dbReference>
<sequence>MSPACSLPGLLGVNGSVGGDGVLNLDILQMHSNGSHAVCVGESSSKGSQSLTFDTTTDADGEGSTPCEREIPKVVTVLASVLDRLVASNEQFATTPSQPSVYNPKTLTIFHGLRAPSISIAKYLERIFKYTNCSASCFVVGYVFIDRLIHQQPELLVTSLNVHRLLVTSVMVATKILDDVHFNNAFFARGGGVSVSELNRLELEFLFRLGFRLTVTVSLFESYCSYLEKEVMAIEKKMEHLERSLPAFGSASTSPEGKTPMHWKKASSGRQGEPFDPNHLQAEYDHTFSRMMTREVSPS</sequence>
<keyword evidence="2" id="KW-0131">Cell cycle</keyword>
<dbReference type="PaxDb" id="3218-PP1S8_315V6.1"/>
<keyword evidence="2" id="KW-0132">Cell division</keyword>
<dbReference type="GO" id="GO:0019901">
    <property type="term" value="F:protein kinase binding"/>
    <property type="evidence" value="ECO:0007669"/>
    <property type="project" value="InterPro"/>
</dbReference>
<dbReference type="EnsemblPlants" id="Pp3c8_10460V3.3">
    <property type="protein sequence ID" value="Pp3c8_10460V3.3"/>
    <property type="gene ID" value="Pp3c8_10460"/>
</dbReference>
<dbReference type="OrthoDB" id="337735at2759"/>
<name>A0A2K1K6R6_PHYPA</name>
<reference evidence="4 6" key="1">
    <citation type="journal article" date="2008" name="Science">
        <title>The Physcomitrella genome reveals evolutionary insights into the conquest of land by plants.</title>
        <authorList>
            <person name="Rensing S."/>
            <person name="Lang D."/>
            <person name="Zimmer A."/>
            <person name="Terry A."/>
            <person name="Salamov A."/>
            <person name="Shapiro H."/>
            <person name="Nishiyama T."/>
            <person name="Perroud P.-F."/>
            <person name="Lindquist E."/>
            <person name="Kamisugi Y."/>
            <person name="Tanahashi T."/>
            <person name="Sakakibara K."/>
            <person name="Fujita T."/>
            <person name="Oishi K."/>
            <person name="Shin-I T."/>
            <person name="Kuroki Y."/>
            <person name="Toyoda A."/>
            <person name="Suzuki Y."/>
            <person name="Hashimoto A."/>
            <person name="Yamaguchi K."/>
            <person name="Sugano A."/>
            <person name="Kohara Y."/>
            <person name="Fujiyama A."/>
            <person name="Anterola A."/>
            <person name="Aoki S."/>
            <person name="Ashton N."/>
            <person name="Barbazuk W.B."/>
            <person name="Barker E."/>
            <person name="Bennetzen J."/>
            <person name="Bezanilla M."/>
            <person name="Blankenship R."/>
            <person name="Cho S.H."/>
            <person name="Dutcher S."/>
            <person name="Estelle M."/>
            <person name="Fawcett J.A."/>
            <person name="Gundlach H."/>
            <person name="Hanada K."/>
            <person name="Heyl A."/>
            <person name="Hicks K.A."/>
            <person name="Hugh J."/>
            <person name="Lohr M."/>
            <person name="Mayer K."/>
            <person name="Melkozernov A."/>
            <person name="Murata T."/>
            <person name="Nelson D."/>
            <person name="Pils B."/>
            <person name="Prigge M."/>
            <person name="Reiss B."/>
            <person name="Renner T."/>
            <person name="Rombauts S."/>
            <person name="Rushton P."/>
            <person name="Sanderfoot A."/>
            <person name="Schween G."/>
            <person name="Shiu S.-H."/>
            <person name="Stueber K."/>
            <person name="Theodoulou F.L."/>
            <person name="Tu H."/>
            <person name="Van de Peer Y."/>
            <person name="Verrier P.J."/>
            <person name="Waters E."/>
            <person name="Wood A."/>
            <person name="Yang L."/>
            <person name="Cove D."/>
            <person name="Cuming A."/>
            <person name="Hasebe M."/>
            <person name="Lucas S."/>
            <person name="Mishler D.B."/>
            <person name="Reski R."/>
            <person name="Grigoriev I."/>
            <person name="Quatrano R.S."/>
            <person name="Boore J.L."/>
        </authorList>
    </citation>
    <scope>NUCLEOTIDE SEQUENCE [LARGE SCALE GENOMIC DNA]</scope>
    <source>
        <strain evidence="5 6">cv. Gransden 2004</strain>
    </source>
</reference>
<feature type="region of interest" description="Disordered" evidence="3">
    <location>
        <begin position="45"/>
        <end position="66"/>
    </location>
</feature>
<keyword evidence="6" id="KW-1185">Reference proteome</keyword>
<dbReference type="EMBL" id="ABEU02000008">
    <property type="protein sequence ID" value="PNR49465.1"/>
    <property type="molecule type" value="Genomic_DNA"/>
</dbReference>
<reference evidence="4 6" key="2">
    <citation type="journal article" date="2018" name="Plant J.">
        <title>The Physcomitrella patens chromosome-scale assembly reveals moss genome structure and evolution.</title>
        <authorList>
            <person name="Lang D."/>
            <person name="Ullrich K.K."/>
            <person name="Murat F."/>
            <person name="Fuchs J."/>
            <person name="Jenkins J."/>
            <person name="Haas F.B."/>
            <person name="Piednoel M."/>
            <person name="Gundlach H."/>
            <person name="Van Bel M."/>
            <person name="Meyberg R."/>
            <person name="Vives C."/>
            <person name="Morata J."/>
            <person name="Symeonidi A."/>
            <person name="Hiss M."/>
            <person name="Muchero W."/>
            <person name="Kamisugi Y."/>
            <person name="Saleh O."/>
            <person name="Blanc G."/>
            <person name="Decker E.L."/>
            <person name="van Gessel N."/>
            <person name="Grimwood J."/>
            <person name="Hayes R.D."/>
            <person name="Graham S.W."/>
            <person name="Gunter L.E."/>
            <person name="McDaniel S.F."/>
            <person name="Hoernstein S.N.W."/>
            <person name="Larsson A."/>
            <person name="Li F.W."/>
            <person name="Perroud P.F."/>
            <person name="Phillips J."/>
            <person name="Ranjan P."/>
            <person name="Rokshar D.S."/>
            <person name="Rothfels C.J."/>
            <person name="Schneider L."/>
            <person name="Shu S."/>
            <person name="Stevenson D.W."/>
            <person name="Thummler F."/>
            <person name="Tillich M."/>
            <person name="Villarreal Aguilar J.C."/>
            <person name="Widiez T."/>
            <person name="Wong G.K."/>
            <person name="Wymore A."/>
            <person name="Zhang Y."/>
            <person name="Zimmer A.D."/>
            <person name="Quatrano R.S."/>
            <person name="Mayer K.F.X."/>
            <person name="Goodstein D."/>
            <person name="Casacuberta J.M."/>
            <person name="Vandepoele K."/>
            <person name="Reski R."/>
            <person name="Cuming A.C."/>
            <person name="Tuskan G.A."/>
            <person name="Maumus F."/>
            <person name="Salse J."/>
            <person name="Schmutz J."/>
            <person name="Rensing S.A."/>
        </authorList>
    </citation>
    <scope>NUCLEOTIDE SEQUENCE [LARGE SCALE GENOMIC DNA]</scope>
    <source>
        <strain evidence="5 6">cv. Gransden 2004</strain>
    </source>
</reference>
<evidence type="ECO:0000313" key="5">
    <source>
        <dbReference type="EnsemblPlants" id="Pp3c8_10460V3.1"/>
    </source>
</evidence>
<dbReference type="KEGG" id="ppp:112285488"/>
<feature type="compositionally biased region" description="Polar residues" evidence="3">
    <location>
        <begin position="45"/>
        <end position="58"/>
    </location>
</feature>
<protein>
    <recommendedName>
        <fullName evidence="7">Cyclin</fullName>
    </recommendedName>
</protein>
<evidence type="ECO:0000313" key="6">
    <source>
        <dbReference type="Proteomes" id="UP000006727"/>
    </source>
</evidence>
<accession>A0A2K1K6R6</accession>
<dbReference type="PANTHER" id="PTHR15615">
    <property type="match status" value="1"/>
</dbReference>
<comment type="similarity">
    <text evidence="1">Belongs to the cyclin family. Cyclin U/P subfamily.</text>
</comment>
<dbReference type="Pfam" id="PF08613">
    <property type="entry name" value="Cyclin"/>
    <property type="match status" value="1"/>
</dbReference>
<dbReference type="Proteomes" id="UP000006727">
    <property type="component" value="Chromosome 8"/>
</dbReference>
<dbReference type="SUPFAM" id="SSF47954">
    <property type="entry name" value="Cyclin-like"/>
    <property type="match status" value="1"/>
</dbReference>
<feature type="region of interest" description="Disordered" evidence="3">
    <location>
        <begin position="247"/>
        <end position="279"/>
    </location>
</feature>
<evidence type="ECO:0008006" key="7">
    <source>
        <dbReference type="Google" id="ProtNLM"/>
    </source>
</evidence>
<dbReference type="AlphaFoldDB" id="A0A2K1K6R6"/>
<dbReference type="Gramene" id="Pp3c8_10460V3.1">
    <property type="protein sequence ID" value="Pp3c8_10460V3.1"/>
    <property type="gene ID" value="Pp3c8_10460"/>
</dbReference>
<dbReference type="FunCoup" id="A0A2K1K6R6">
    <property type="interactions" value="317"/>
</dbReference>